<name>A0A4Z2FZM3_9TELE</name>
<gene>
    <name evidence="2" type="ORF">EYF80_043357</name>
</gene>
<feature type="compositionally biased region" description="Polar residues" evidence="1">
    <location>
        <begin position="1"/>
        <end position="10"/>
    </location>
</feature>
<sequence length="103" mass="11545">MAAPPSSTMDSSRTSRYRRGGSSPRRVPPEGEHRQRRLRGPNRRLHPSGVNRQNRNVHIEDDESHEPTDLRASGRRGPAETPGGGTPSGMLIQMFDLKLFPMF</sequence>
<accession>A0A4Z2FZM3</accession>
<protein>
    <submittedName>
        <fullName evidence="2">Uncharacterized protein</fullName>
    </submittedName>
</protein>
<dbReference type="Proteomes" id="UP000314294">
    <property type="component" value="Unassembled WGS sequence"/>
</dbReference>
<feature type="region of interest" description="Disordered" evidence="1">
    <location>
        <begin position="1"/>
        <end position="90"/>
    </location>
</feature>
<organism evidence="2 3">
    <name type="scientific">Liparis tanakae</name>
    <name type="common">Tanaka's snailfish</name>
    <dbReference type="NCBI Taxonomy" id="230148"/>
    <lineage>
        <taxon>Eukaryota</taxon>
        <taxon>Metazoa</taxon>
        <taxon>Chordata</taxon>
        <taxon>Craniata</taxon>
        <taxon>Vertebrata</taxon>
        <taxon>Euteleostomi</taxon>
        <taxon>Actinopterygii</taxon>
        <taxon>Neopterygii</taxon>
        <taxon>Teleostei</taxon>
        <taxon>Neoteleostei</taxon>
        <taxon>Acanthomorphata</taxon>
        <taxon>Eupercaria</taxon>
        <taxon>Perciformes</taxon>
        <taxon>Cottioidei</taxon>
        <taxon>Cottales</taxon>
        <taxon>Liparidae</taxon>
        <taxon>Liparis</taxon>
    </lineage>
</organism>
<evidence type="ECO:0000256" key="1">
    <source>
        <dbReference type="SAM" id="MobiDB-lite"/>
    </source>
</evidence>
<feature type="compositionally biased region" description="Basic residues" evidence="1">
    <location>
        <begin position="34"/>
        <end position="46"/>
    </location>
</feature>
<reference evidence="2 3" key="1">
    <citation type="submission" date="2019-03" db="EMBL/GenBank/DDBJ databases">
        <title>First draft genome of Liparis tanakae, snailfish: a comprehensive survey of snailfish specific genes.</title>
        <authorList>
            <person name="Kim W."/>
            <person name="Song I."/>
            <person name="Jeong J.-H."/>
            <person name="Kim D."/>
            <person name="Kim S."/>
            <person name="Ryu S."/>
            <person name="Song J.Y."/>
            <person name="Lee S.K."/>
        </authorList>
    </citation>
    <scope>NUCLEOTIDE SEQUENCE [LARGE SCALE GENOMIC DNA]</scope>
    <source>
        <tissue evidence="2">Muscle</tissue>
    </source>
</reference>
<comment type="caution">
    <text evidence="2">The sequence shown here is derived from an EMBL/GenBank/DDBJ whole genome shotgun (WGS) entry which is preliminary data.</text>
</comment>
<dbReference type="EMBL" id="SRLO01000788">
    <property type="protein sequence ID" value="TNN46441.1"/>
    <property type="molecule type" value="Genomic_DNA"/>
</dbReference>
<evidence type="ECO:0000313" key="2">
    <source>
        <dbReference type="EMBL" id="TNN46441.1"/>
    </source>
</evidence>
<proteinExistence type="predicted"/>
<dbReference type="AlphaFoldDB" id="A0A4Z2FZM3"/>
<evidence type="ECO:0000313" key="3">
    <source>
        <dbReference type="Proteomes" id="UP000314294"/>
    </source>
</evidence>
<keyword evidence="3" id="KW-1185">Reference proteome</keyword>